<dbReference type="GO" id="GO:0016765">
    <property type="term" value="F:transferase activity, transferring alkyl or aryl (other than methyl) groups"/>
    <property type="evidence" value="ECO:0007669"/>
    <property type="project" value="InterPro"/>
</dbReference>
<keyword evidence="8 10" id="KW-0472">Membrane</keyword>
<feature type="transmembrane region" description="Helical" evidence="10">
    <location>
        <begin position="498"/>
        <end position="516"/>
    </location>
</feature>
<dbReference type="EMBL" id="JADKIO010000005">
    <property type="protein sequence ID" value="MBK9795731.1"/>
    <property type="molecule type" value="Genomic_DNA"/>
</dbReference>
<feature type="transmembrane region" description="Helical" evidence="10">
    <location>
        <begin position="451"/>
        <end position="470"/>
    </location>
</feature>
<protein>
    <recommendedName>
        <fullName evidence="9">4-hydroxy-3-methylbut-2-enyl diphosphate reductase</fullName>
        <shortName evidence="9">HMBPP reductase</shortName>
        <ecNumber evidence="9">1.17.7.4</ecNumber>
    </recommendedName>
</protein>
<accession>A0A9D7SGS7</accession>
<feature type="binding site" evidence="9">
    <location>
        <position position="226"/>
    </location>
    <ligand>
        <name>(2E)-4-hydroxy-3-methylbut-2-enyl diphosphate</name>
        <dbReference type="ChEBI" id="CHEBI:128753"/>
    </ligand>
</feature>
<comment type="catalytic activity">
    <reaction evidence="9">
        <text>dimethylallyl diphosphate + 2 oxidized [2Fe-2S]-[ferredoxin] + H2O = (2E)-4-hydroxy-3-methylbut-2-enyl diphosphate + 2 reduced [2Fe-2S]-[ferredoxin] + 2 H(+)</text>
        <dbReference type="Rhea" id="RHEA:24825"/>
        <dbReference type="Rhea" id="RHEA-COMP:10000"/>
        <dbReference type="Rhea" id="RHEA-COMP:10001"/>
        <dbReference type="ChEBI" id="CHEBI:15377"/>
        <dbReference type="ChEBI" id="CHEBI:15378"/>
        <dbReference type="ChEBI" id="CHEBI:33737"/>
        <dbReference type="ChEBI" id="CHEBI:33738"/>
        <dbReference type="ChEBI" id="CHEBI:57623"/>
        <dbReference type="ChEBI" id="CHEBI:128753"/>
        <dbReference type="EC" id="1.17.7.4"/>
    </reaction>
</comment>
<feature type="binding site" evidence="9">
    <location>
        <position position="42"/>
    </location>
    <ligand>
        <name>(2E)-4-hydroxy-3-methylbut-2-enyl diphosphate</name>
        <dbReference type="ChEBI" id="CHEBI:128753"/>
    </ligand>
</feature>
<feature type="transmembrane region" description="Helical" evidence="10">
    <location>
        <begin position="427"/>
        <end position="445"/>
    </location>
</feature>
<feature type="transmembrane region" description="Helical" evidence="10">
    <location>
        <begin position="326"/>
        <end position="346"/>
    </location>
</feature>
<feature type="binding site" evidence="9">
    <location>
        <position position="12"/>
    </location>
    <ligand>
        <name>[4Fe-4S] cluster</name>
        <dbReference type="ChEBI" id="CHEBI:49883"/>
    </ligand>
</feature>
<dbReference type="Pfam" id="PF02401">
    <property type="entry name" value="LYTB"/>
    <property type="match status" value="1"/>
</dbReference>
<comment type="caution">
    <text evidence="11">The sequence shown here is derived from an EMBL/GenBank/DDBJ whole genome shotgun (WGS) entry which is preliminary data.</text>
</comment>
<feature type="active site" description="Proton donor" evidence="9">
    <location>
        <position position="130"/>
    </location>
</feature>
<dbReference type="GO" id="GO:0050992">
    <property type="term" value="P:dimethylallyl diphosphate biosynthetic process"/>
    <property type="evidence" value="ECO:0007669"/>
    <property type="project" value="UniProtKB-UniRule"/>
</dbReference>
<feature type="binding site" evidence="9">
    <location>
        <position position="268"/>
    </location>
    <ligand>
        <name>isopentenyl diphosphate</name>
        <dbReference type="ChEBI" id="CHEBI:128769"/>
    </ligand>
</feature>
<feature type="binding site" evidence="9">
    <location>
        <position position="225"/>
    </location>
    <ligand>
        <name>(2E)-4-hydroxy-3-methylbut-2-enyl diphosphate</name>
        <dbReference type="ChEBI" id="CHEBI:128753"/>
    </ligand>
</feature>
<keyword evidence="5 10" id="KW-1133">Transmembrane helix</keyword>
<dbReference type="NCBIfam" id="TIGR00216">
    <property type="entry name" value="ispH_lytB"/>
    <property type="match status" value="1"/>
</dbReference>
<organism evidence="11 12">
    <name type="scientific">Candidatus Geothrix skivensis</name>
    <dbReference type="NCBI Taxonomy" id="2954439"/>
    <lineage>
        <taxon>Bacteria</taxon>
        <taxon>Pseudomonadati</taxon>
        <taxon>Acidobacteriota</taxon>
        <taxon>Holophagae</taxon>
        <taxon>Holophagales</taxon>
        <taxon>Holophagaceae</taxon>
        <taxon>Geothrix</taxon>
    </lineage>
</organism>
<dbReference type="GO" id="GO:0016114">
    <property type="term" value="P:terpenoid biosynthetic process"/>
    <property type="evidence" value="ECO:0007669"/>
    <property type="project" value="UniProtKB-UniRule"/>
</dbReference>
<dbReference type="Pfam" id="PF01040">
    <property type="entry name" value="UbiA"/>
    <property type="match status" value="1"/>
</dbReference>
<dbReference type="InterPro" id="IPR003451">
    <property type="entry name" value="LytB/IspH"/>
</dbReference>
<comment type="catalytic activity">
    <reaction evidence="9">
        <text>isopentenyl diphosphate + 2 oxidized [2Fe-2S]-[ferredoxin] + H2O = (2E)-4-hydroxy-3-methylbut-2-enyl diphosphate + 2 reduced [2Fe-2S]-[ferredoxin] + 2 H(+)</text>
        <dbReference type="Rhea" id="RHEA:24488"/>
        <dbReference type="Rhea" id="RHEA-COMP:10000"/>
        <dbReference type="Rhea" id="RHEA-COMP:10001"/>
        <dbReference type="ChEBI" id="CHEBI:15377"/>
        <dbReference type="ChEBI" id="CHEBI:15378"/>
        <dbReference type="ChEBI" id="CHEBI:33737"/>
        <dbReference type="ChEBI" id="CHEBI:33738"/>
        <dbReference type="ChEBI" id="CHEBI:128753"/>
        <dbReference type="ChEBI" id="CHEBI:128769"/>
        <dbReference type="EC" id="1.17.7.4"/>
    </reaction>
</comment>
<dbReference type="PANTHER" id="PTHR30426">
    <property type="entry name" value="4-HYDROXY-3-METHYLBUT-2-ENYL DIPHOSPHATE REDUCTASE"/>
    <property type="match status" value="1"/>
</dbReference>
<reference evidence="11" key="1">
    <citation type="submission" date="2020-10" db="EMBL/GenBank/DDBJ databases">
        <title>Connecting structure to function with the recovery of over 1000 high-quality activated sludge metagenome-assembled genomes encoding full-length rRNA genes using long-read sequencing.</title>
        <authorList>
            <person name="Singleton C.M."/>
            <person name="Petriglieri F."/>
            <person name="Kristensen J.M."/>
            <person name="Kirkegaard R.H."/>
            <person name="Michaelsen T.Y."/>
            <person name="Andersen M.H."/>
            <person name="Karst S.M."/>
            <person name="Dueholm M.S."/>
            <person name="Nielsen P.H."/>
            <person name="Albertsen M."/>
        </authorList>
    </citation>
    <scope>NUCLEOTIDE SEQUENCE</scope>
    <source>
        <strain evidence="11">Skiv_18-Q3-R9-52_MAXAC.067</strain>
    </source>
</reference>
<dbReference type="Proteomes" id="UP000886657">
    <property type="component" value="Unassembled WGS sequence"/>
</dbReference>
<feature type="binding site" evidence="9">
    <location>
        <position position="168"/>
    </location>
    <ligand>
        <name>(2E)-4-hydroxy-3-methylbut-2-enyl diphosphate</name>
        <dbReference type="ChEBI" id="CHEBI:128753"/>
    </ligand>
</feature>
<evidence type="ECO:0000256" key="5">
    <source>
        <dbReference type="ARBA" id="ARBA00022989"/>
    </source>
</evidence>
<name>A0A9D7SGS7_9BACT</name>
<evidence type="ECO:0000256" key="6">
    <source>
        <dbReference type="ARBA" id="ARBA00023004"/>
    </source>
</evidence>
<feature type="binding site" evidence="9">
    <location>
        <position position="128"/>
    </location>
    <ligand>
        <name>dimethylallyl diphosphate</name>
        <dbReference type="ChEBI" id="CHEBI:57623"/>
    </ligand>
</feature>
<feature type="binding site" evidence="9">
    <location>
        <position position="42"/>
    </location>
    <ligand>
        <name>isopentenyl diphosphate</name>
        <dbReference type="ChEBI" id="CHEBI:128769"/>
    </ligand>
</feature>
<feature type="binding site" evidence="9">
    <location>
        <position position="128"/>
    </location>
    <ligand>
        <name>(2E)-4-hydroxy-3-methylbut-2-enyl diphosphate</name>
        <dbReference type="ChEBI" id="CHEBI:128753"/>
    </ligand>
</feature>
<feature type="binding site" evidence="9">
    <location>
        <position position="196"/>
    </location>
    <ligand>
        <name>[4Fe-4S] cluster</name>
        <dbReference type="ChEBI" id="CHEBI:49883"/>
    </ligand>
</feature>
<comment type="pathway">
    <text evidence="9">Isoprenoid biosynthesis; dimethylallyl diphosphate biosynthesis; dimethylallyl diphosphate from (2E)-4-hydroxy-3-methylbutenyl diphosphate: step 1/1.</text>
</comment>
<feature type="binding site" evidence="9">
    <location>
        <position position="74"/>
    </location>
    <ligand>
        <name>isopentenyl diphosphate</name>
        <dbReference type="ChEBI" id="CHEBI:128769"/>
    </ligand>
</feature>
<sequence>MKVIVAKTAGFCWGVKRAMDAVLEASIRNDGRPVQTLGPLIHNPQALELIGKRGVAVAATPDQVENGTVVIRAHGIPIQDLRGLKERQSRGELTIVNATCPEVAKVHHKIKKWSPKGYFTVILGSHGHAESVAHRSFAESGSVIVSTMAEAEALGDEQLRKVLVVAQTTFTVKDYHLITDYLRGRAGDAVFENTICEDTWMRQDEARELARTVDTVIVVGGKASSNTKHLAELARHYGKPVQYVETAAELDLAGFTGKETVGVLAGASTPTWLVDEVVDVLEQLGDGPSRWRSFLQAAFGSSSLMAVGAGLMTLGVHHWLGLPMGWRYPVLTATYVLAMYLLSPFLDPLGLGAKGPARARFLARNRMTLLVSALAALALTLGLAASLGLKVLAVVMGACLVGTAYKRRFRMAGREFSLRSIPGSKDLVVSMALATVAVITPIWQAGRVWDLRAFAAVFLVGVLAFVRTVIYEFRDMQNDQIVGKETLPILLGKRGTKAVLAALLGTLLAGTLWLTYQSRSEGHPLAVALVLVVCAAYPMLYLWLYHERFTTGRNRFELSVDLSFYLVGLLALV</sequence>
<gene>
    <name evidence="9 11" type="primary">ispH</name>
    <name evidence="11" type="ORF">IPP58_04430</name>
</gene>
<dbReference type="InterPro" id="IPR000537">
    <property type="entry name" value="UbiA_prenyltransferase"/>
</dbReference>
<feature type="binding site" evidence="9">
    <location>
        <position position="224"/>
    </location>
    <ligand>
        <name>dimethylallyl diphosphate</name>
        <dbReference type="ChEBI" id="CHEBI:57623"/>
    </ligand>
</feature>
<keyword evidence="7 9" id="KW-0411">Iron-sulfur</keyword>
<feature type="transmembrane region" description="Helical" evidence="10">
    <location>
        <begin position="391"/>
        <end position="406"/>
    </location>
</feature>
<feature type="transmembrane region" description="Helical" evidence="10">
    <location>
        <begin position="297"/>
        <end position="320"/>
    </location>
</feature>
<dbReference type="Gene3D" id="3.40.50.11270">
    <property type="match status" value="1"/>
</dbReference>
<keyword evidence="9 11" id="KW-0560">Oxidoreductase</keyword>
<evidence type="ECO:0000256" key="10">
    <source>
        <dbReference type="SAM" id="Phobius"/>
    </source>
</evidence>
<comment type="cofactor">
    <cofactor evidence="9">
        <name>[4Fe-4S] cluster</name>
        <dbReference type="ChEBI" id="CHEBI:49883"/>
    </cofactor>
    <text evidence="9">Binds 1 [4Fe-4S] cluster per subunit.</text>
</comment>
<dbReference type="EC" id="1.17.7.4" evidence="9"/>
<dbReference type="PANTHER" id="PTHR30426:SF0">
    <property type="entry name" value="4-HYDROXY-3-METHYLBUT-2-ENYL DIPHOSPHATE REDUCTASE"/>
    <property type="match status" value="1"/>
</dbReference>
<evidence type="ECO:0000256" key="2">
    <source>
        <dbReference type="ARBA" id="ARBA00022485"/>
    </source>
</evidence>
<dbReference type="GO" id="GO:0046872">
    <property type="term" value="F:metal ion binding"/>
    <property type="evidence" value="ECO:0007669"/>
    <property type="project" value="UniProtKB-KW"/>
</dbReference>
<dbReference type="GO" id="GO:0019288">
    <property type="term" value="P:isopentenyl diphosphate biosynthetic process, methylerythritol 4-phosphate pathway"/>
    <property type="evidence" value="ECO:0007669"/>
    <property type="project" value="UniProtKB-UniRule"/>
</dbReference>
<keyword evidence="9" id="KW-0414">Isoprene biosynthesis</keyword>
<feature type="transmembrane region" description="Helical" evidence="10">
    <location>
        <begin position="522"/>
        <end position="544"/>
    </location>
</feature>
<feature type="binding site" evidence="9">
    <location>
        <position position="100"/>
    </location>
    <ligand>
        <name>[4Fe-4S] cluster</name>
        <dbReference type="ChEBI" id="CHEBI:49883"/>
    </ligand>
</feature>
<keyword evidence="3 10" id="KW-0812">Transmembrane</keyword>
<dbReference type="Gene3D" id="3.40.1010.20">
    <property type="entry name" value="4-hydroxy-3-methylbut-2-enyl diphosphate reductase, catalytic domain"/>
    <property type="match status" value="2"/>
</dbReference>
<feature type="binding site" evidence="9">
    <location>
        <position position="74"/>
    </location>
    <ligand>
        <name>dimethylallyl diphosphate</name>
        <dbReference type="ChEBI" id="CHEBI:57623"/>
    </ligand>
</feature>
<feature type="binding site" evidence="9">
    <location>
        <position position="268"/>
    </location>
    <ligand>
        <name>dimethylallyl diphosphate</name>
        <dbReference type="ChEBI" id="CHEBI:57623"/>
    </ligand>
</feature>
<dbReference type="Gene3D" id="1.20.120.1780">
    <property type="entry name" value="UbiA prenyltransferase"/>
    <property type="match status" value="1"/>
</dbReference>
<feature type="binding site" evidence="9">
    <location>
        <position position="224"/>
    </location>
    <ligand>
        <name>(2E)-4-hydroxy-3-methylbut-2-enyl diphosphate</name>
        <dbReference type="ChEBI" id="CHEBI:128753"/>
    </ligand>
</feature>
<evidence type="ECO:0000256" key="7">
    <source>
        <dbReference type="ARBA" id="ARBA00023014"/>
    </source>
</evidence>
<evidence type="ECO:0000256" key="9">
    <source>
        <dbReference type="HAMAP-Rule" id="MF_00191"/>
    </source>
</evidence>
<feature type="binding site" evidence="9">
    <location>
        <position position="226"/>
    </location>
    <ligand>
        <name>isopentenyl diphosphate</name>
        <dbReference type="ChEBI" id="CHEBI:128769"/>
    </ligand>
</feature>
<feature type="binding site" evidence="9">
    <location>
        <position position="225"/>
    </location>
    <ligand>
        <name>isopentenyl diphosphate</name>
        <dbReference type="ChEBI" id="CHEBI:128769"/>
    </ligand>
</feature>
<feature type="binding site" evidence="9">
    <location>
        <position position="268"/>
    </location>
    <ligand>
        <name>(2E)-4-hydroxy-3-methylbut-2-enyl diphosphate</name>
        <dbReference type="ChEBI" id="CHEBI:128753"/>
    </ligand>
</feature>
<feature type="transmembrane region" description="Helical" evidence="10">
    <location>
        <begin position="367"/>
        <end position="385"/>
    </location>
</feature>
<comment type="similarity">
    <text evidence="9">Belongs to the IspH family.</text>
</comment>
<dbReference type="AlphaFoldDB" id="A0A9D7SGS7"/>
<comment type="pathway">
    <text evidence="9">Isoprenoid biosynthesis; isopentenyl diphosphate biosynthesis via DXP pathway; isopentenyl diphosphate from 1-deoxy-D-xylulose 5-phosphate: step 6/6.</text>
</comment>
<feature type="binding site" evidence="9">
    <location>
        <position position="224"/>
    </location>
    <ligand>
        <name>isopentenyl diphosphate</name>
        <dbReference type="ChEBI" id="CHEBI:128769"/>
    </ligand>
</feature>
<feature type="binding site" evidence="9">
    <location>
        <position position="225"/>
    </location>
    <ligand>
        <name>dimethylallyl diphosphate</name>
        <dbReference type="ChEBI" id="CHEBI:57623"/>
    </ligand>
</feature>
<feature type="binding site" evidence="9">
    <location>
        <position position="128"/>
    </location>
    <ligand>
        <name>isopentenyl diphosphate</name>
        <dbReference type="ChEBI" id="CHEBI:128769"/>
    </ligand>
</feature>
<dbReference type="GO" id="GO:0051745">
    <property type="term" value="F:4-hydroxy-3-methylbut-2-enyl diphosphate reductase activity"/>
    <property type="evidence" value="ECO:0007669"/>
    <property type="project" value="UniProtKB-UniRule"/>
</dbReference>
<evidence type="ECO:0000256" key="3">
    <source>
        <dbReference type="ARBA" id="ARBA00022692"/>
    </source>
</evidence>
<feature type="binding site" evidence="9">
    <location>
        <position position="42"/>
    </location>
    <ligand>
        <name>dimethylallyl diphosphate</name>
        <dbReference type="ChEBI" id="CHEBI:57623"/>
    </ligand>
</feature>
<proteinExistence type="inferred from homology"/>
<keyword evidence="2 9" id="KW-0004">4Fe-4S</keyword>
<dbReference type="GO" id="GO:0016020">
    <property type="term" value="C:membrane"/>
    <property type="evidence" value="ECO:0007669"/>
    <property type="project" value="UniProtKB-SubCell"/>
</dbReference>
<dbReference type="HAMAP" id="MF_00191">
    <property type="entry name" value="IspH"/>
    <property type="match status" value="1"/>
</dbReference>
<comment type="function">
    <text evidence="9">Catalyzes the conversion of 1-hydroxy-2-methyl-2-(E)-butenyl 4-diphosphate (HMBPP) into a mixture of isopentenyl diphosphate (IPP) and dimethylallyl diphosphate (DMAPP). Acts in the terminal step of the DOXP/MEP pathway for isoprenoid precursor biosynthesis.</text>
</comment>
<keyword evidence="4 9" id="KW-0479">Metal-binding</keyword>
<evidence type="ECO:0000256" key="4">
    <source>
        <dbReference type="ARBA" id="ARBA00022723"/>
    </source>
</evidence>
<evidence type="ECO:0000256" key="1">
    <source>
        <dbReference type="ARBA" id="ARBA00004141"/>
    </source>
</evidence>
<keyword evidence="6 9" id="KW-0408">Iron</keyword>
<evidence type="ECO:0000313" key="12">
    <source>
        <dbReference type="Proteomes" id="UP000886657"/>
    </source>
</evidence>
<evidence type="ECO:0000313" key="11">
    <source>
        <dbReference type="EMBL" id="MBK9795731.1"/>
    </source>
</evidence>
<evidence type="ECO:0000256" key="8">
    <source>
        <dbReference type="ARBA" id="ARBA00023136"/>
    </source>
</evidence>
<dbReference type="CDD" id="cd13944">
    <property type="entry name" value="lytB_ispH"/>
    <property type="match status" value="1"/>
</dbReference>
<dbReference type="GO" id="GO:0051539">
    <property type="term" value="F:4 iron, 4 sulfur cluster binding"/>
    <property type="evidence" value="ECO:0007669"/>
    <property type="project" value="UniProtKB-UniRule"/>
</dbReference>
<feature type="binding site" evidence="9">
    <location>
        <position position="226"/>
    </location>
    <ligand>
        <name>dimethylallyl diphosphate</name>
        <dbReference type="ChEBI" id="CHEBI:57623"/>
    </ligand>
</feature>
<comment type="subcellular location">
    <subcellularLocation>
        <location evidence="1">Membrane</location>
        <topology evidence="1">Multi-pass membrane protein</topology>
    </subcellularLocation>
</comment>
<feature type="binding site" evidence="9">
    <location>
        <position position="74"/>
    </location>
    <ligand>
        <name>(2E)-4-hydroxy-3-methylbut-2-enyl diphosphate</name>
        <dbReference type="ChEBI" id="CHEBI:128753"/>
    </ligand>
</feature>